<dbReference type="EMBL" id="LQOF01000156">
    <property type="protein sequence ID" value="KXT71084.1"/>
    <property type="molecule type" value="Genomic_DNA"/>
</dbReference>
<feature type="transmembrane region" description="Helical" evidence="2">
    <location>
        <begin position="65"/>
        <end position="85"/>
    </location>
</feature>
<keyword evidence="4" id="KW-0645">Protease</keyword>
<feature type="transmembrane region" description="Helical" evidence="2">
    <location>
        <begin position="135"/>
        <end position="153"/>
    </location>
</feature>
<evidence type="ECO:0000259" key="3">
    <source>
        <dbReference type="Pfam" id="PF02517"/>
    </source>
</evidence>
<name>A0A139N5K9_9STRE</name>
<dbReference type="Proteomes" id="UP000070198">
    <property type="component" value="Unassembled WGS sequence"/>
</dbReference>
<dbReference type="GO" id="GO:0004175">
    <property type="term" value="F:endopeptidase activity"/>
    <property type="evidence" value="ECO:0007669"/>
    <property type="project" value="UniProtKB-ARBA"/>
</dbReference>
<dbReference type="Pfam" id="PF02517">
    <property type="entry name" value="Rce1-like"/>
    <property type="match status" value="1"/>
</dbReference>
<feature type="transmembrane region" description="Helical" evidence="2">
    <location>
        <begin position="283"/>
        <end position="304"/>
    </location>
</feature>
<dbReference type="PATRIC" id="fig|315405.11.peg.993"/>
<organism evidence="4 5">
    <name type="scientific">Streptococcus gallolyticus</name>
    <dbReference type="NCBI Taxonomy" id="315405"/>
    <lineage>
        <taxon>Bacteria</taxon>
        <taxon>Bacillati</taxon>
        <taxon>Bacillota</taxon>
        <taxon>Bacilli</taxon>
        <taxon>Lactobacillales</taxon>
        <taxon>Streptococcaceae</taxon>
        <taxon>Streptococcus</taxon>
    </lineage>
</organism>
<protein>
    <submittedName>
        <fullName evidence="4">CAAX amino terminal protease family protein</fullName>
    </submittedName>
</protein>
<proteinExistence type="inferred from homology"/>
<dbReference type="InterPro" id="IPR003675">
    <property type="entry name" value="Rce1/LyrA-like_dom"/>
</dbReference>
<keyword evidence="2" id="KW-0472">Membrane</keyword>
<keyword evidence="2" id="KW-1133">Transmembrane helix</keyword>
<feature type="transmembrane region" description="Helical" evidence="2">
    <location>
        <begin position="204"/>
        <end position="225"/>
    </location>
</feature>
<accession>A0A139N5K9</accession>
<comment type="caution">
    <text evidence="4">The sequence shown here is derived from an EMBL/GenBank/DDBJ whole genome shotgun (WGS) entry which is preliminary data.</text>
</comment>
<evidence type="ECO:0000313" key="4">
    <source>
        <dbReference type="EMBL" id="KXT71084.1"/>
    </source>
</evidence>
<evidence type="ECO:0000256" key="2">
    <source>
        <dbReference type="SAM" id="Phobius"/>
    </source>
</evidence>
<keyword evidence="2" id="KW-0812">Transmembrane</keyword>
<feature type="transmembrane region" description="Helical" evidence="2">
    <location>
        <begin position="237"/>
        <end position="263"/>
    </location>
</feature>
<reference evidence="4 5" key="1">
    <citation type="submission" date="2016-01" db="EMBL/GenBank/DDBJ databases">
        <title>Highly variable Streptococcus oralis are common among viridans streptococci isolated from primates.</title>
        <authorList>
            <person name="Denapaite D."/>
            <person name="Rieger M."/>
            <person name="Koendgen S."/>
            <person name="Brueckner R."/>
            <person name="Ochigava I."/>
            <person name="Kappeler P."/>
            <person name="Maetz-Rensing K."/>
            <person name="Leendertz F."/>
            <person name="Hakenbeck R."/>
        </authorList>
    </citation>
    <scope>NUCLEOTIDE SEQUENCE [LARGE SCALE GENOMIC DNA]</scope>
    <source>
        <strain evidence="4 5">DD02</strain>
    </source>
</reference>
<keyword evidence="4" id="KW-0378">Hydrolase</keyword>
<sequence>MQQFIENKILYHVTRICIKKQSFYPRFILFDHLKTICYSYCINNIILKMEDSKFDYRFNKKSNGLLQLVTGTGVFMVFVISSNFLKDMSKEATVVGASLRFLLSVILAGVCYYFIKSEKLFNKSIKLSRMSKIWLTILILLFIAFLVVALNIGDNIQGVLSGGFGLFLPSLLVALSAGIFEEFLVRGLFFSGILNLFQNNRFKLILTSLISSAIFGLLHLVNIIHSHSPVQAVLQQVFYATVIGLVFAIIRITANSLWLPVLIHALIDFQPTITSGTVDVNPWLTLIIIYSPLALFSIITLFSLDKNLNQQETNL</sequence>
<feature type="domain" description="CAAX prenyl protease 2/Lysostaphin resistance protein A-like" evidence="3">
    <location>
        <begin position="166"/>
        <end position="269"/>
    </location>
</feature>
<evidence type="ECO:0000313" key="5">
    <source>
        <dbReference type="Proteomes" id="UP000070198"/>
    </source>
</evidence>
<feature type="transmembrane region" description="Helical" evidence="2">
    <location>
        <begin position="97"/>
        <end position="115"/>
    </location>
</feature>
<gene>
    <name evidence="4" type="ORF">SGADD02_00851</name>
</gene>
<evidence type="ECO:0000256" key="1">
    <source>
        <dbReference type="ARBA" id="ARBA00009067"/>
    </source>
</evidence>
<dbReference type="GO" id="GO:0006508">
    <property type="term" value="P:proteolysis"/>
    <property type="evidence" value="ECO:0007669"/>
    <property type="project" value="UniProtKB-KW"/>
</dbReference>
<comment type="similarity">
    <text evidence="1">Belongs to the UPF0177 family.</text>
</comment>
<dbReference type="AlphaFoldDB" id="A0A139N5K9"/>
<dbReference type="GO" id="GO:0080120">
    <property type="term" value="P:CAAX-box protein maturation"/>
    <property type="evidence" value="ECO:0007669"/>
    <property type="project" value="UniProtKB-ARBA"/>
</dbReference>